<comment type="caution">
    <text evidence="2">The sequence shown here is derived from an EMBL/GenBank/DDBJ whole genome shotgun (WGS) entry which is preliminary data.</text>
</comment>
<dbReference type="RefSeq" id="WP_345549830.1">
    <property type="nucleotide sequence ID" value="NZ_BAABRT010000007.1"/>
</dbReference>
<accession>A0ABP9WQI8</accession>
<dbReference type="Proteomes" id="UP001408594">
    <property type="component" value="Unassembled WGS sequence"/>
</dbReference>
<name>A0ABP9WQI8_9GAMM</name>
<evidence type="ECO:0000256" key="1">
    <source>
        <dbReference type="SAM" id="SignalP"/>
    </source>
</evidence>
<sequence length="233" mass="25779">MEDSLSKRAGFGPVRCMITAAALFLTSQPLTAQQGLFGDDQPPPSVTLASTDIRLDVPTPTTGNDFAALLAQASSGGLSEMKQEAAERFSNHLRQAMQERLRQYLRDEEVPLVEQGGQLTLHTQFDAGISKQLTELKSSDRYETERGTLLIGGGFLYRLSSADGKSLREERIDLGELRLQPRYKVRTDLRSGEVEDSTDEAIEESLEKMAERLLDRIEDQLEADALRQFSAAG</sequence>
<evidence type="ECO:0008006" key="4">
    <source>
        <dbReference type="Google" id="ProtNLM"/>
    </source>
</evidence>
<feature type="signal peptide" evidence="1">
    <location>
        <begin position="1"/>
        <end position="32"/>
    </location>
</feature>
<feature type="chain" id="PRO_5046807462" description="Curli production assembly/transport component CsgG" evidence="1">
    <location>
        <begin position="33"/>
        <end position="233"/>
    </location>
</feature>
<gene>
    <name evidence="2" type="ORF">Maes01_01248</name>
</gene>
<proteinExistence type="predicted"/>
<evidence type="ECO:0000313" key="2">
    <source>
        <dbReference type="EMBL" id="GAA5524691.1"/>
    </source>
</evidence>
<reference evidence="2 3" key="1">
    <citation type="submission" date="2024-02" db="EMBL/GenBank/DDBJ databases">
        <title>Microbulbifer aestuariivivens NBRC 112533.</title>
        <authorList>
            <person name="Ichikawa N."/>
            <person name="Katano-Makiyama Y."/>
            <person name="Hidaka K."/>
        </authorList>
    </citation>
    <scope>NUCLEOTIDE SEQUENCE [LARGE SCALE GENOMIC DNA]</scope>
    <source>
        <strain evidence="2 3">NBRC 112533</strain>
    </source>
</reference>
<organism evidence="2 3">
    <name type="scientific">Microbulbifer aestuariivivens</name>
    <dbReference type="NCBI Taxonomy" id="1908308"/>
    <lineage>
        <taxon>Bacteria</taxon>
        <taxon>Pseudomonadati</taxon>
        <taxon>Pseudomonadota</taxon>
        <taxon>Gammaproteobacteria</taxon>
        <taxon>Cellvibrionales</taxon>
        <taxon>Microbulbiferaceae</taxon>
        <taxon>Microbulbifer</taxon>
    </lineage>
</organism>
<evidence type="ECO:0000313" key="3">
    <source>
        <dbReference type="Proteomes" id="UP001408594"/>
    </source>
</evidence>
<dbReference type="EMBL" id="BAABRT010000007">
    <property type="protein sequence ID" value="GAA5524691.1"/>
    <property type="molecule type" value="Genomic_DNA"/>
</dbReference>
<protein>
    <recommendedName>
        <fullName evidence="4">Curli production assembly/transport component CsgG</fullName>
    </recommendedName>
</protein>
<keyword evidence="3" id="KW-1185">Reference proteome</keyword>
<keyword evidence="1" id="KW-0732">Signal</keyword>